<sequence>LLADELRVLIMREALIGPDYVTDNDVSWPPLDYPTPLDESETKPIQRIGDLKQELYVCFNFLC</sequence>
<name>A0A183F1D2_9BILA</name>
<reference evidence="1" key="1">
    <citation type="submission" date="2016-06" db="UniProtKB">
        <authorList>
            <consortium name="WormBaseParasite"/>
        </authorList>
    </citation>
    <scope>IDENTIFICATION</scope>
</reference>
<evidence type="ECO:0000313" key="1">
    <source>
        <dbReference type="WBParaSite" id="GPUH_0002705301-mRNA-1"/>
    </source>
</evidence>
<organism evidence="1">
    <name type="scientific">Gongylonema pulchrum</name>
    <dbReference type="NCBI Taxonomy" id="637853"/>
    <lineage>
        <taxon>Eukaryota</taxon>
        <taxon>Metazoa</taxon>
        <taxon>Ecdysozoa</taxon>
        <taxon>Nematoda</taxon>
        <taxon>Chromadorea</taxon>
        <taxon>Rhabditida</taxon>
        <taxon>Spirurina</taxon>
        <taxon>Spiruromorpha</taxon>
        <taxon>Spiruroidea</taxon>
        <taxon>Gongylonematidae</taxon>
        <taxon>Gongylonema</taxon>
    </lineage>
</organism>
<proteinExistence type="predicted"/>
<dbReference type="WBParaSite" id="GPUH_0002705301-mRNA-1">
    <property type="protein sequence ID" value="GPUH_0002705301-mRNA-1"/>
    <property type="gene ID" value="GPUH_0002705301"/>
</dbReference>
<accession>A0A183F1D2</accession>
<protein>
    <submittedName>
        <fullName evidence="1">COesterase domain-containing protein</fullName>
    </submittedName>
</protein>
<dbReference type="AlphaFoldDB" id="A0A183F1D2"/>